<dbReference type="FunFam" id="3.90.1150.10:FF:000041">
    <property type="entry name" value="Low-specificity L-threonine aldolase"/>
    <property type="match status" value="1"/>
</dbReference>
<dbReference type="PANTHER" id="PTHR48097:SF9">
    <property type="entry name" value="L-THREONINE ALDOLASE"/>
    <property type="match status" value="1"/>
</dbReference>
<dbReference type="SUPFAM" id="SSF53383">
    <property type="entry name" value="PLP-dependent transferases"/>
    <property type="match status" value="1"/>
</dbReference>
<dbReference type="PANTHER" id="PTHR48097">
    <property type="entry name" value="L-THREONINE ALDOLASE-RELATED"/>
    <property type="match status" value="1"/>
</dbReference>
<dbReference type="GO" id="GO:0006545">
    <property type="term" value="P:glycine biosynthetic process"/>
    <property type="evidence" value="ECO:0007669"/>
    <property type="project" value="TreeGrafter"/>
</dbReference>
<evidence type="ECO:0000259" key="5">
    <source>
        <dbReference type="Pfam" id="PF01212"/>
    </source>
</evidence>
<evidence type="ECO:0000256" key="4">
    <source>
        <dbReference type="ARBA" id="ARBA00023239"/>
    </source>
</evidence>
<dbReference type="GO" id="GO:0008732">
    <property type="term" value="F:L-allo-threonine aldolase activity"/>
    <property type="evidence" value="ECO:0007669"/>
    <property type="project" value="TreeGrafter"/>
</dbReference>
<name>A0A7K6FF84_9CORV</name>
<keyword evidence="7" id="KW-1185">Reference proteome</keyword>
<dbReference type="EMBL" id="VZRO01002708">
    <property type="protein sequence ID" value="NWV48895.1"/>
    <property type="molecule type" value="Genomic_DNA"/>
</dbReference>
<reference evidence="6 7" key="1">
    <citation type="submission" date="2019-09" db="EMBL/GenBank/DDBJ databases">
        <title>Bird 10,000 Genomes (B10K) Project - Family phase.</title>
        <authorList>
            <person name="Zhang G."/>
        </authorList>
    </citation>
    <scope>NUCLEOTIDE SEQUENCE [LARGE SCALE GENOMIC DNA]</scope>
    <source>
        <strain evidence="6">B10K-DU-029-47</strain>
        <tissue evidence="6">Heart</tissue>
    </source>
</reference>
<sequence length="183" mass="20313">LMKAAVARGVEPAQIAQHCDSVSLCFSQGLGALSGAVLAGCKAWRVWKLLAGGMRQVGVLVAAAHLRLQRAEVTLRRDHNNAWRFAEGIHVQDSPLWSINLAAVETNIVMVNVQRAWLSPTELCNRLRAISEEEVAETRQAVSFLLLSWSAQTVHTVWHHNISACDTELARRNLKFVARRCQE</sequence>
<dbReference type="GO" id="GO:0006567">
    <property type="term" value="P:L-threonine catabolic process"/>
    <property type="evidence" value="ECO:0007669"/>
    <property type="project" value="TreeGrafter"/>
</dbReference>
<evidence type="ECO:0000313" key="6">
    <source>
        <dbReference type="EMBL" id="NWV48895.1"/>
    </source>
</evidence>
<protein>
    <submittedName>
        <fullName evidence="6">THA2 aldolase</fullName>
    </submittedName>
</protein>
<feature type="non-terminal residue" evidence="6">
    <location>
        <position position="183"/>
    </location>
</feature>
<gene>
    <name evidence="6" type="primary">Tha2</name>
    <name evidence="6" type="ORF">DAPCHR_R04709</name>
</gene>
<comment type="cofactor">
    <cofactor evidence="1">
        <name>pyridoxal 5'-phosphate</name>
        <dbReference type="ChEBI" id="CHEBI:597326"/>
    </cofactor>
</comment>
<proteinExistence type="inferred from homology"/>
<dbReference type="Gene3D" id="3.90.1150.10">
    <property type="entry name" value="Aspartate Aminotransferase, domain 1"/>
    <property type="match status" value="1"/>
</dbReference>
<dbReference type="Pfam" id="PF01212">
    <property type="entry name" value="Beta_elim_lyase"/>
    <property type="match status" value="1"/>
</dbReference>
<evidence type="ECO:0000313" key="7">
    <source>
        <dbReference type="Proteomes" id="UP000557315"/>
    </source>
</evidence>
<keyword evidence="3" id="KW-0663">Pyridoxal phosphate</keyword>
<accession>A0A7K6FF84</accession>
<dbReference type="InterPro" id="IPR015421">
    <property type="entry name" value="PyrdxlP-dep_Trfase_major"/>
</dbReference>
<evidence type="ECO:0000256" key="1">
    <source>
        <dbReference type="ARBA" id="ARBA00001933"/>
    </source>
</evidence>
<keyword evidence="4" id="KW-0456">Lyase</keyword>
<dbReference type="AlphaFoldDB" id="A0A7K6FF84"/>
<comment type="similarity">
    <text evidence="2">Belongs to the threonine aldolase family.</text>
</comment>
<organism evidence="6 7">
    <name type="scientific">Daphoenositta chrysoptera</name>
    <name type="common">varied sittella</name>
    <dbReference type="NCBI Taxonomy" id="254528"/>
    <lineage>
        <taxon>Eukaryota</taxon>
        <taxon>Metazoa</taxon>
        <taxon>Chordata</taxon>
        <taxon>Craniata</taxon>
        <taxon>Vertebrata</taxon>
        <taxon>Euteleostomi</taxon>
        <taxon>Archelosauria</taxon>
        <taxon>Archosauria</taxon>
        <taxon>Dinosauria</taxon>
        <taxon>Saurischia</taxon>
        <taxon>Theropoda</taxon>
        <taxon>Coelurosauria</taxon>
        <taxon>Aves</taxon>
        <taxon>Neognathae</taxon>
        <taxon>Neoaves</taxon>
        <taxon>Telluraves</taxon>
        <taxon>Australaves</taxon>
        <taxon>Passeriformes</taxon>
        <taxon>Corvoidea</taxon>
        <taxon>Pachycephalidae</taxon>
        <taxon>Daphoenositta</taxon>
    </lineage>
</organism>
<evidence type="ECO:0000256" key="3">
    <source>
        <dbReference type="ARBA" id="ARBA00022898"/>
    </source>
</evidence>
<feature type="domain" description="Aromatic amino acid beta-eliminating lyase/threonine aldolase" evidence="5">
    <location>
        <begin position="2"/>
        <end position="114"/>
    </location>
</feature>
<evidence type="ECO:0000256" key="2">
    <source>
        <dbReference type="ARBA" id="ARBA00006966"/>
    </source>
</evidence>
<dbReference type="GO" id="GO:0005829">
    <property type="term" value="C:cytosol"/>
    <property type="evidence" value="ECO:0007669"/>
    <property type="project" value="TreeGrafter"/>
</dbReference>
<dbReference type="Proteomes" id="UP000557315">
    <property type="component" value="Unassembled WGS sequence"/>
</dbReference>
<comment type="caution">
    <text evidence="6">The sequence shown here is derived from an EMBL/GenBank/DDBJ whole genome shotgun (WGS) entry which is preliminary data.</text>
</comment>
<dbReference type="Gene3D" id="3.40.640.10">
    <property type="entry name" value="Type I PLP-dependent aspartate aminotransferase-like (Major domain)"/>
    <property type="match status" value="1"/>
</dbReference>
<feature type="non-terminal residue" evidence="6">
    <location>
        <position position="1"/>
    </location>
</feature>
<dbReference type="InterPro" id="IPR001597">
    <property type="entry name" value="ArAA_b-elim_lyase/Thr_aldolase"/>
</dbReference>
<dbReference type="InterPro" id="IPR015422">
    <property type="entry name" value="PyrdxlP-dep_Trfase_small"/>
</dbReference>
<dbReference type="InterPro" id="IPR015424">
    <property type="entry name" value="PyrdxlP-dep_Trfase"/>
</dbReference>